<evidence type="ECO:0000313" key="2">
    <source>
        <dbReference type="EMBL" id="QRJ63581.1"/>
    </source>
</evidence>
<accession>A0A974SN28</accession>
<dbReference type="AlphaFoldDB" id="A0A974SN28"/>
<name>A0A974SN28_9RHOO</name>
<proteinExistence type="predicted"/>
<dbReference type="Pfam" id="PF07027">
    <property type="entry name" value="DUF1318"/>
    <property type="match status" value="1"/>
</dbReference>
<organism evidence="2 3">
    <name type="scientific">Azospira restricta</name>
    <dbReference type="NCBI Taxonomy" id="404405"/>
    <lineage>
        <taxon>Bacteria</taxon>
        <taxon>Pseudomonadati</taxon>
        <taxon>Pseudomonadota</taxon>
        <taxon>Betaproteobacteria</taxon>
        <taxon>Rhodocyclales</taxon>
        <taxon>Rhodocyclaceae</taxon>
        <taxon>Azospira</taxon>
    </lineage>
</organism>
<reference evidence="2" key="1">
    <citation type="submission" date="2020-11" db="EMBL/GenBank/DDBJ databases">
        <title>Azospira restricta DSM 18626 genome sequence.</title>
        <authorList>
            <person name="Moe W.M."/>
        </authorList>
    </citation>
    <scope>NUCLEOTIDE SEQUENCE</scope>
    <source>
        <strain evidence="2">DSM 18626</strain>
    </source>
</reference>
<keyword evidence="3" id="KW-1185">Reference proteome</keyword>
<dbReference type="Proteomes" id="UP000663444">
    <property type="component" value="Chromosome"/>
</dbReference>
<feature type="signal peptide" evidence="1">
    <location>
        <begin position="1"/>
        <end position="21"/>
    </location>
</feature>
<sequence length="148" mass="16617">MKRLLLALAAAISLTSQPALAAPPTPSQINLDIGTPPVIAVRHSLAQRQSRLIRFFDAGIMGLDINGMVKVRDQERLSRQHLSVQQAAGKTIDQENPDRMSLIYAIAEAHGGKEAIPVVKEMMAKRWREQFKSGWWMEDEHGNWIRKP</sequence>
<feature type="chain" id="PRO_5037974490" evidence="1">
    <location>
        <begin position="22"/>
        <end position="148"/>
    </location>
</feature>
<dbReference type="InterPro" id="IPR008309">
    <property type="entry name" value="YdbL"/>
</dbReference>
<keyword evidence="1" id="KW-0732">Signal</keyword>
<evidence type="ECO:0000313" key="3">
    <source>
        <dbReference type="Proteomes" id="UP000663444"/>
    </source>
</evidence>
<protein>
    <submittedName>
        <fullName evidence="2">DUF1318 domain-containing protein</fullName>
    </submittedName>
</protein>
<dbReference type="EMBL" id="CP064781">
    <property type="protein sequence ID" value="QRJ63581.1"/>
    <property type="molecule type" value="Genomic_DNA"/>
</dbReference>
<dbReference type="KEGG" id="ares:IWH25_17865"/>
<evidence type="ECO:0000256" key="1">
    <source>
        <dbReference type="SAM" id="SignalP"/>
    </source>
</evidence>
<dbReference type="RefSeq" id="WP_203387109.1">
    <property type="nucleotide sequence ID" value="NZ_CP064781.1"/>
</dbReference>
<gene>
    <name evidence="2" type="ORF">IWH25_17865</name>
</gene>